<evidence type="ECO:0000313" key="6">
    <source>
        <dbReference type="Proteomes" id="UP000642488"/>
    </source>
</evidence>
<dbReference type="InterPro" id="IPR000595">
    <property type="entry name" value="cNMP-bd_dom"/>
</dbReference>
<dbReference type="CDD" id="cd00038">
    <property type="entry name" value="CAP_ED"/>
    <property type="match status" value="1"/>
</dbReference>
<dbReference type="Pfam" id="PF00027">
    <property type="entry name" value="cNMP_binding"/>
    <property type="match status" value="1"/>
</dbReference>
<dbReference type="InterPro" id="IPR018490">
    <property type="entry name" value="cNMP-bd_dom_sf"/>
</dbReference>
<gene>
    <name evidence="5" type="ORF">ILP92_02545</name>
</gene>
<keyword evidence="3" id="KW-0804">Transcription</keyword>
<dbReference type="InterPro" id="IPR036390">
    <property type="entry name" value="WH_DNA-bd_sf"/>
</dbReference>
<accession>A0A934MFN6</accession>
<dbReference type="AlphaFoldDB" id="A0A934MFN6"/>
<evidence type="ECO:0000313" key="5">
    <source>
        <dbReference type="EMBL" id="MBJ3761629.1"/>
    </source>
</evidence>
<organism evidence="5 6">
    <name type="scientific">Palleronia pontilimi</name>
    <dbReference type="NCBI Taxonomy" id="1964209"/>
    <lineage>
        <taxon>Bacteria</taxon>
        <taxon>Pseudomonadati</taxon>
        <taxon>Pseudomonadota</taxon>
        <taxon>Alphaproteobacteria</taxon>
        <taxon>Rhodobacterales</taxon>
        <taxon>Roseobacteraceae</taxon>
        <taxon>Palleronia</taxon>
    </lineage>
</organism>
<dbReference type="Gene3D" id="1.10.10.10">
    <property type="entry name" value="Winged helix-like DNA-binding domain superfamily/Winged helix DNA-binding domain"/>
    <property type="match status" value="1"/>
</dbReference>
<dbReference type="GO" id="GO:0003677">
    <property type="term" value="F:DNA binding"/>
    <property type="evidence" value="ECO:0007669"/>
    <property type="project" value="UniProtKB-KW"/>
</dbReference>
<dbReference type="Pfam" id="PF13545">
    <property type="entry name" value="HTH_Crp_2"/>
    <property type="match status" value="1"/>
</dbReference>
<dbReference type="Gene3D" id="2.60.120.10">
    <property type="entry name" value="Jelly Rolls"/>
    <property type="match status" value="1"/>
</dbReference>
<reference evidence="5" key="1">
    <citation type="submission" date="2020-12" db="EMBL/GenBank/DDBJ databases">
        <title>Bacterial taxonomy.</title>
        <authorList>
            <person name="Pan X."/>
        </authorList>
    </citation>
    <scope>NUCLEOTIDE SEQUENCE</scope>
    <source>
        <strain evidence="5">KCTC 52957</strain>
    </source>
</reference>
<sequence length="242" mass="27339">MPVACQDCPLRMLPCFDDLSEDELQFMTQFKSGELDVAAGTPILVEGSKSPQIFTVLRGMGLRYKTLEDGRRQVTNFVMPGDFIGLQAAIQSEIGYSVDASTDMTLCVFRRSDIWKLFRMHPSRAFDMTWLVCSEEHFLGEALTTVGQRSALERIAWAMVTVHDRASQLGLVHNGVMNFPFRQQDLADALGLSLVHTNKTLAKLRERDLLTWSDGMLSLRDRESLRQIAQLDDTMPPKRPLL</sequence>
<dbReference type="EMBL" id="JAEKPD010000001">
    <property type="protein sequence ID" value="MBJ3761629.1"/>
    <property type="molecule type" value="Genomic_DNA"/>
</dbReference>
<evidence type="ECO:0000256" key="2">
    <source>
        <dbReference type="ARBA" id="ARBA00023125"/>
    </source>
</evidence>
<dbReference type="Proteomes" id="UP000642488">
    <property type="component" value="Unassembled WGS sequence"/>
</dbReference>
<keyword evidence="6" id="KW-1185">Reference proteome</keyword>
<dbReference type="SUPFAM" id="SSF46785">
    <property type="entry name" value="Winged helix' DNA-binding domain"/>
    <property type="match status" value="1"/>
</dbReference>
<protein>
    <submittedName>
        <fullName evidence="5">Crp/Fnr family transcriptional regulator</fullName>
    </submittedName>
</protein>
<dbReference type="InterPro" id="IPR012318">
    <property type="entry name" value="HTH_CRP"/>
</dbReference>
<dbReference type="GO" id="GO:0006355">
    <property type="term" value="P:regulation of DNA-templated transcription"/>
    <property type="evidence" value="ECO:0007669"/>
    <property type="project" value="InterPro"/>
</dbReference>
<name>A0A934MFN6_9RHOB</name>
<dbReference type="InterPro" id="IPR036388">
    <property type="entry name" value="WH-like_DNA-bd_sf"/>
</dbReference>
<keyword evidence="2" id="KW-0238">DNA-binding</keyword>
<dbReference type="InterPro" id="IPR014710">
    <property type="entry name" value="RmlC-like_jellyroll"/>
</dbReference>
<evidence type="ECO:0000256" key="3">
    <source>
        <dbReference type="ARBA" id="ARBA00023163"/>
    </source>
</evidence>
<evidence type="ECO:0000256" key="1">
    <source>
        <dbReference type="ARBA" id="ARBA00023015"/>
    </source>
</evidence>
<comment type="caution">
    <text evidence="5">The sequence shown here is derived from an EMBL/GenBank/DDBJ whole genome shotgun (WGS) entry which is preliminary data.</text>
</comment>
<evidence type="ECO:0000259" key="4">
    <source>
        <dbReference type="PROSITE" id="PS51063"/>
    </source>
</evidence>
<dbReference type="RefSeq" id="WP_198914776.1">
    <property type="nucleotide sequence ID" value="NZ_JAEKPD010000001.1"/>
</dbReference>
<dbReference type="SMART" id="SM00419">
    <property type="entry name" value="HTH_CRP"/>
    <property type="match status" value="1"/>
</dbReference>
<feature type="domain" description="HTH crp-type" evidence="4">
    <location>
        <begin position="149"/>
        <end position="223"/>
    </location>
</feature>
<dbReference type="SUPFAM" id="SSF51206">
    <property type="entry name" value="cAMP-binding domain-like"/>
    <property type="match status" value="1"/>
</dbReference>
<keyword evidence="1" id="KW-0805">Transcription regulation</keyword>
<proteinExistence type="predicted"/>
<dbReference type="PROSITE" id="PS51063">
    <property type="entry name" value="HTH_CRP_2"/>
    <property type="match status" value="1"/>
</dbReference>